<name>A0AAV7U1A2_PLEWA</name>
<keyword evidence="3" id="KW-1185">Reference proteome</keyword>
<reference evidence="2" key="1">
    <citation type="journal article" date="2022" name="bioRxiv">
        <title>Sequencing and chromosome-scale assembly of the giantPleurodeles waltlgenome.</title>
        <authorList>
            <person name="Brown T."/>
            <person name="Elewa A."/>
            <person name="Iarovenko S."/>
            <person name="Subramanian E."/>
            <person name="Araus A.J."/>
            <person name="Petzold A."/>
            <person name="Susuki M."/>
            <person name="Suzuki K.-i.T."/>
            <person name="Hayashi T."/>
            <person name="Toyoda A."/>
            <person name="Oliveira C."/>
            <person name="Osipova E."/>
            <person name="Leigh N.D."/>
            <person name="Simon A."/>
            <person name="Yun M.H."/>
        </authorList>
    </citation>
    <scope>NUCLEOTIDE SEQUENCE</scope>
    <source>
        <strain evidence="2">20211129_DDA</strain>
        <tissue evidence="2">Liver</tissue>
    </source>
</reference>
<evidence type="ECO:0000313" key="2">
    <source>
        <dbReference type="EMBL" id="KAJ1181532.1"/>
    </source>
</evidence>
<gene>
    <name evidence="2" type="ORF">NDU88_006739</name>
</gene>
<dbReference type="Proteomes" id="UP001066276">
    <property type="component" value="Chromosome 3_2"/>
</dbReference>
<comment type="caution">
    <text evidence="2">The sequence shown here is derived from an EMBL/GenBank/DDBJ whole genome shotgun (WGS) entry which is preliminary data.</text>
</comment>
<evidence type="ECO:0000256" key="1">
    <source>
        <dbReference type="SAM" id="MobiDB-lite"/>
    </source>
</evidence>
<sequence>MPPGAKVDEAPGKDPAGAGRRPCRTATKAATPCPPAPGNQEPPGAPRSPQGADRGSRQRPQLLGRPRSDPPSGPDSSSEGQGSGARTYTS</sequence>
<proteinExistence type="predicted"/>
<evidence type="ECO:0000313" key="3">
    <source>
        <dbReference type="Proteomes" id="UP001066276"/>
    </source>
</evidence>
<protein>
    <submittedName>
        <fullName evidence="2">Uncharacterized protein</fullName>
    </submittedName>
</protein>
<dbReference type="AlphaFoldDB" id="A0AAV7U1A2"/>
<feature type="region of interest" description="Disordered" evidence="1">
    <location>
        <begin position="1"/>
        <end position="90"/>
    </location>
</feature>
<accession>A0AAV7U1A2</accession>
<feature type="compositionally biased region" description="Basic and acidic residues" evidence="1">
    <location>
        <begin position="1"/>
        <end position="12"/>
    </location>
</feature>
<organism evidence="2 3">
    <name type="scientific">Pleurodeles waltl</name>
    <name type="common">Iberian ribbed newt</name>
    <dbReference type="NCBI Taxonomy" id="8319"/>
    <lineage>
        <taxon>Eukaryota</taxon>
        <taxon>Metazoa</taxon>
        <taxon>Chordata</taxon>
        <taxon>Craniata</taxon>
        <taxon>Vertebrata</taxon>
        <taxon>Euteleostomi</taxon>
        <taxon>Amphibia</taxon>
        <taxon>Batrachia</taxon>
        <taxon>Caudata</taxon>
        <taxon>Salamandroidea</taxon>
        <taxon>Salamandridae</taxon>
        <taxon>Pleurodelinae</taxon>
        <taxon>Pleurodeles</taxon>
    </lineage>
</organism>
<dbReference type="EMBL" id="JANPWB010000006">
    <property type="protein sequence ID" value="KAJ1181532.1"/>
    <property type="molecule type" value="Genomic_DNA"/>
</dbReference>